<organism evidence="1 2">
    <name type="scientific">Mycolicibacterium insubricum</name>
    <dbReference type="NCBI Taxonomy" id="444597"/>
    <lineage>
        <taxon>Bacteria</taxon>
        <taxon>Bacillati</taxon>
        <taxon>Actinomycetota</taxon>
        <taxon>Actinomycetes</taxon>
        <taxon>Mycobacteriales</taxon>
        <taxon>Mycobacteriaceae</taxon>
        <taxon>Mycolicibacterium</taxon>
    </lineage>
</organism>
<protein>
    <submittedName>
        <fullName evidence="1">Uncharacterized protein</fullName>
    </submittedName>
</protein>
<sequence>MGEPGIVDIADFLDGKTAARMRCDLRERALYNAVQLHCETGDAMAIIDRDAAVRDVLATATDFYTWITQGARDV</sequence>
<reference evidence="1 2" key="1">
    <citation type="submission" date="2016-12" db="EMBL/GenBank/DDBJ databases">
        <title>The new phylogeny of genus Mycobacterium.</title>
        <authorList>
            <person name="Tortoli E."/>
            <person name="Trovato A."/>
            <person name="Cirillo D.M."/>
        </authorList>
    </citation>
    <scope>NUCLEOTIDE SEQUENCE [LARGE SCALE GENOMIC DNA]</scope>
    <source>
        <strain evidence="1 2">DSM 45130</strain>
    </source>
</reference>
<dbReference type="EMBL" id="MVHS01000070">
    <property type="protein sequence ID" value="ORA64902.1"/>
    <property type="molecule type" value="Genomic_DNA"/>
</dbReference>
<proteinExistence type="predicted"/>
<gene>
    <name evidence="1" type="ORF">BST26_19425</name>
</gene>
<evidence type="ECO:0000313" key="2">
    <source>
        <dbReference type="Proteomes" id="UP000192801"/>
    </source>
</evidence>
<keyword evidence="2" id="KW-1185">Reference proteome</keyword>
<name>A0A1X0CYA8_9MYCO</name>
<accession>A0A1X0CYA8</accession>
<dbReference type="STRING" id="444597.BST26_19425"/>
<dbReference type="AlphaFoldDB" id="A0A1X0CYA8"/>
<evidence type="ECO:0000313" key="1">
    <source>
        <dbReference type="EMBL" id="ORA64902.1"/>
    </source>
</evidence>
<dbReference type="Proteomes" id="UP000192801">
    <property type="component" value="Unassembled WGS sequence"/>
</dbReference>
<comment type="caution">
    <text evidence="1">The sequence shown here is derived from an EMBL/GenBank/DDBJ whole genome shotgun (WGS) entry which is preliminary data.</text>
</comment>